<protein>
    <submittedName>
        <fullName evidence="1">Uncharacterized protein</fullName>
    </submittedName>
</protein>
<evidence type="ECO:0000313" key="2">
    <source>
        <dbReference type="Proteomes" id="UP000324222"/>
    </source>
</evidence>
<dbReference type="Proteomes" id="UP000324222">
    <property type="component" value="Unassembled WGS sequence"/>
</dbReference>
<accession>A0A5B7D9H3</accession>
<comment type="caution">
    <text evidence="1">The sequence shown here is derived from an EMBL/GenBank/DDBJ whole genome shotgun (WGS) entry which is preliminary data.</text>
</comment>
<evidence type="ECO:0000313" key="1">
    <source>
        <dbReference type="EMBL" id="MPC17970.1"/>
    </source>
</evidence>
<reference evidence="1 2" key="1">
    <citation type="submission" date="2019-05" db="EMBL/GenBank/DDBJ databases">
        <title>Another draft genome of Portunus trituberculatus and its Hox gene families provides insights of decapod evolution.</title>
        <authorList>
            <person name="Jeong J.-H."/>
            <person name="Song I."/>
            <person name="Kim S."/>
            <person name="Choi T."/>
            <person name="Kim D."/>
            <person name="Ryu S."/>
            <person name="Kim W."/>
        </authorList>
    </citation>
    <scope>NUCLEOTIDE SEQUENCE [LARGE SCALE GENOMIC DNA]</scope>
    <source>
        <tissue evidence="1">Muscle</tissue>
    </source>
</reference>
<dbReference type="EMBL" id="VSRR010000635">
    <property type="protein sequence ID" value="MPC17970.1"/>
    <property type="molecule type" value="Genomic_DNA"/>
</dbReference>
<sequence length="99" mass="10836">MKGKVCFTQELPRVGLVTCYGSLHVSLSPACGVERIRSLLPGEKDAPLETLDRYSLPLLMTKGAPDDICHGAWTSLPSTSLPQPTPCHAGWNQLMEMKR</sequence>
<gene>
    <name evidence="1" type="ORF">E2C01_010841</name>
</gene>
<organism evidence="1 2">
    <name type="scientific">Portunus trituberculatus</name>
    <name type="common">Swimming crab</name>
    <name type="synonym">Neptunus trituberculatus</name>
    <dbReference type="NCBI Taxonomy" id="210409"/>
    <lineage>
        <taxon>Eukaryota</taxon>
        <taxon>Metazoa</taxon>
        <taxon>Ecdysozoa</taxon>
        <taxon>Arthropoda</taxon>
        <taxon>Crustacea</taxon>
        <taxon>Multicrustacea</taxon>
        <taxon>Malacostraca</taxon>
        <taxon>Eumalacostraca</taxon>
        <taxon>Eucarida</taxon>
        <taxon>Decapoda</taxon>
        <taxon>Pleocyemata</taxon>
        <taxon>Brachyura</taxon>
        <taxon>Eubrachyura</taxon>
        <taxon>Portunoidea</taxon>
        <taxon>Portunidae</taxon>
        <taxon>Portuninae</taxon>
        <taxon>Portunus</taxon>
    </lineage>
</organism>
<keyword evidence="2" id="KW-1185">Reference proteome</keyword>
<proteinExistence type="predicted"/>
<name>A0A5B7D9H3_PORTR</name>
<dbReference type="AlphaFoldDB" id="A0A5B7D9H3"/>